<evidence type="ECO:0000256" key="1">
    <source>
        <dbReference type="ARBA" id="ARBA00022448"/>
    </source>
</evidence>
<comment type="function">
    <text evidence="10">Component of the F(0) channel, it forms part of the peripheral stalk, linking F(1) to F(0). The b'-subunit is a diverged and duplicated form of b found in plants and photosynthetic bacteria.</text>
</comment>
<comment type="function">
    <text evidence="9">F(1)F(0) ATP synthase produces ATP from ADP in the presence of a proton or sodium gradient. F-type ATPases consist of two structural domains, F(1) containing the extramembraneous catalytic core and F(0) containing the membrane proton channel, linked together by a central stalk and a peripheral stalk. During catalysis, ATP synthesis in the catalytic domain of F(1) is coupled via a rotary mechanism of the central stalk subunits to proton translocation.</text>
</comment>
<evidence type="ECO:0000256" key="7">
    <source>
        <dbReference type="ARBA" id="ARBA00023136"/>
    </source>
</evidence>
<dbReference type="AlphaFoldDB" id="A0A060RDK1"/>
<keyword evidence="6 12" id="KW-0406">Ion transport</keyword>
<evidence type="ECO:0000256" key="5">
    <source>
        <dbReference type="ARBA" id="ARBA00022989"/>
    </source>
</evidence>
<keyword evidence="5" id="KW-1133">Transmembrane helix</keyword>
<keyword evidence="15" id="KW-1185">Reference proteome</keyword>
<evidence type="ECO:0000256" key="8">
    <source>
        <dbReference type="ARBA" id="ARBA00023310"/>
    </source>
</evidence>
<keyword evidence="2 12" id="KW-0138">CF(0)</keyword>
<protein>
    <submittedName>
        <fullName evidence="14">V-type ATP synthase subunit E</fullName>
        <ecNumber evidence="14">3.6.3.14</ecNumber>
    </submittedName>
</protein>
<evidence type="ECO:0000256" key="11">
    <source>
        <dbReference type="ARBA" id="ARBA00037847"/>
    </source>
</evidence>
<evidence type="ECO:0000313" key="14">
    <source>
        <dbReference type="EMBL" id="CDN32303.1"/>
    </source>
</evidence>
<dbReference type="GO" id="GO:0016787">
    <property type="term" value="F:hydrolase activity"/>
    <property type="evidence" value="ECO:0007669"/>
    <property type="project" value="UniProtKB-KW"/>
</dbReference>
<evidence type="ECO:0000256" key="9">
    <source>
        <dbReference type="ARBA" id="ARBA00025198"/>
    </source>
</evidence>
<keyword evidence="13" id="KW-0175">Coiled coil</keyword>
<evidence type="ECO:0000256" key="4">
    <source>
        <dbReference type="ARBA" id="ARBA00022781"/>
    </source>
</evidence>
<dbReference type="EMBL" id="HG934468">
    <property type="protein sequence ID" value="CDN32303.1"/>
    <property type="molecule type" value="Genomic_DNA"/>
</dbReference>
<dbReference type="GO" id="GO:0045259">
    <property type="term" value="C:proton-transporting ATP synthase complex"/>
    <property type="evidence" value="ECO:0007669"/>
    <property type="project" value="UniProtKB-KW"/>
</dbReference>
<dbReference type="EC" id="3.6.3.14" evidence="14"/>
<evidence type="ECO:0000256" key="6">
    <source>
        <dbReference type="ARBA" id="ARBA00023065"/>
    </source>
</evidence>
<dbReference type="STRING" id="1433126.BN938_2231"/>
<dbReference type="GO" id="GO:0012505">
    <property type="term" value="C:endomembrane system"/>
    <property type="evidence" value="ECO:0007669"/>
    <property type="project" value="UniProtKB-SubCell"/>
</dbReference>
<dbReference type="Pfam" id="PF00430">
    <property type="entry name" value="ATP-synt_B"/>
    <property type="match status" value="1"/>
</dbReference>
<keyword evidence="3 12" id="KW-0812">Transmembrane</keyword>
<keyword evidence="7" id="KW-0472">Membrane</keyword>
<keyword evidence="1 12" id="KW-0813">Transport</keyword>
<keyword evidence="8" id="KW-0066">ATP synthesis</keyword>
<dbReference type="CDD" id="cd06503">
    <property type="entry name" value="ATP-synt_Fo_b"/>
    <property type="match status" value="1"/>
</dbReference>
<dbReference type="Proteomes" id="UP000027616">
    <property type="component" value="Chromosome I"/>
</dbReference>
<dbReference type="InterPro" id="IPR002146">
    <property type="entry name" value="ATP_synth_b/b'su_bac/chlpt"/>
</dbReference>
<name>A0A060RDK1_9BACT</name>
<sequence>MENKLQQLTDKLYNEGLQKGQKEAQEVLENARKQAERIIADAKAEATRIVEDATRAAAELKTNTHNEIRLAATQTMSSLRAQIEGMVVAEVVTPQVSAAWKDGEFVKSMILSAVGAFNPTVGEVKLVVPETMVSEVKSALAHKFASGVEVVTDARVKVPFRIAPADGSYYVSFTDVDFTNLIKAYIRPKVAELLFGAKDE</sequence>
<evidence type="ECO:0000256" key="3">
    <source>
        <dbReference type="ARBA" id="ARBA00022692"/>
    </source>
</evidence>
<dbReference type="KEGG" id="rbc:BN938_2231"/>
<feature type="coiled-coil region" evidence="13">
    <location>
        <begin position="14"/>
        <end position="63"/>
    </location>
</feature>
<dbReference type="OrthoDB" id="1093377at2"/>
<keyword evidence="4 12" id="KW-0375">Hydrogen ion transport</keyword>
<dbReference type="eggNOG" id="COG1390">
    <property type="taxonomic scope" value="Bacteria"/>
</dbReference>
<dbReference type="HOGENOM" id="CLU_105793_1_0_10"/>
<keyword evidence="14" id="KW-0378">Hydrolase</keyword>
<gene>
    <name evidence="14" type="ORF">BN938_2231</name>
</gene>
<accession>A0A060RDK1</accession>
<comment type="subcellular location">
    <subcellularLocation>
        <location evidence="11">Endomembrane system</location>
        <topology evidence="11">Single-pass membrane protein</topology>
    </subcellularLocation>
</comment>
<evidence type="ECO:0000256" key="12">
    <source>
        <dbReference type="RuleBase" id="RU003848"/>
    </source>
</evidence>
<evidence type="ECO:0000256" key="13">
    <source>
        <dbReference type="SAM" id="Coils"/>
    </source>
</evidence>
<evidence type="ECO:0000313" key="15">
    <source>
        <dbReference type="Proteomes" id="UP000027616"/>
    </source>
</evidence>
<organism evidence="14 15">
    <name type="scientific">Mucinivorans hirudinis</name>
    <dbReference type="NCBI Taxonomy" id="1433126"/>
    <lineage>
        <taxon>Bacteria</taxon>
        <taxon>Pseudomonadati</taxon>
        <taxon>Bacteroidota</taxon>
        <taxon>Bacteroidia</taxon>
        <taxon>Bacteroidales</taxon>
        <taxon>Rikenellaceae</taxon>
        <taxon>Mucinivorans</taxon>
    </lineage>
</organism>
<proteinExistence type="inferred from homology"/>
<reference evidence="14 15" key="1">
    <citation type="journal article" date="2015" name="Genome Announc.">
        <title>Complete Genome Sequence of the Novel Leech Symbiont Mucinivorans hirudinis M3T.</title>
        <authorList>
            <person name="Nelson M.C."/>
            <person name="Bomar L."/>
            <person name="Graf J."/>
        </authorList>
    </citation>
    <scope>NUCLEOTIDE SEQUENCE [LARGE SCALE GENOMIC DNA]</scope>
    <source>
        <strain evidence="15">M3</strain>
    </source>
</reference>
<evidence type="ECO:0000256" key="2">
    <source>
        <dbReference type="ARBA" id="ARBA00022547"/>
    </source>
</evidence>
<comment type="similarity">
    <text evidence="12">Belongs to the ATPase B chain family.</text>
</comment>
<dbReference type="GO" id="GO:0015986">
    <property type="term" value="P:proton motive force-driven ATP synthesis"/>
    <property type="evidence" value="ECO:0007669"/>
    <property type="project" value="InterPro"/>
</dbReference>
<dbReference type="GO" id="GO:0015078">
    <property type="term" value="F:proton transmembrane transporter activity"/>
    <property type="evidence" value="ECO:0007669"/>
    <property type="project" value="InterPro"/>
</dbReference>
<dbReference type="Gene3D" id="1.20.5.2950">
    <property type="match status" value="1"/>
</dbReference>
<evidence type="ECO:0000256" key="10">
    <source>
        <dbReference type="ARBA" id="ARBA00025614"/>
    </source>
</evidence>